<feature type="compositionally biased region" description="Low complexity" evidence="1">
    <location>
        <begin position="33"/>
        <end position="75"/>
    </location>
</feature>
<dbReference type="Proteomes" id="UP000224915">
    <property type="component" value="Unassembled WGS sequence"/>
</dbReference>
<gene>
    <name evidence="3" type="ORF">ATL40_1694</name>
</gene>
<protein>
    <recommendedName>
        <fullName evidence="5">Lipoprotein</fullName>
    </recommendedName>
</protein>
<name>A0A2A9D2M5_9MICO</name>
<sequence>MTLGTIRPRGWTVRLTAAGLAVGLLGACSGGDDAVETTAPETTTATSAEPTTAEPTTQEPTETDSPTPTESPSSEWTEEEQALIEEAEAAYLAGLAAYNDAAQEGFSEQSGIDEVMSYYTGEARNIIAREISLYVEQQRVLVGAVRADGIEPIAVSPESVSLRVCTDTTEMDYLIAGEPSEGRGQRIEIVETLQRGESQVVWEISASEIEEGALC</sequence>
<feature type="region of interest" description="Disordered" evidence="1">
    <location>
        <begin position="33"/>
        <end position="81"/>
    </location>
</feature>
<dbReference type="RefSeq" id="WP_098469140.1">
    <property type="nucleotide sequence ID" value="NZ_PDJD01000001.1"/>
</dbReference>
<keyword evidence="2" id="KW-0732">Signal</keyword>
<feature type="signal peptide" evidence="2">
    <location>
        <begin position="1"/>
        <end position="34"/>
    </location>
</feature>
<evidence type="ECO:0000313" key="3">
    <source>
        <dbReference type="EMBL" id="PFG20110.1"/>
    </source>
</evidence>
<organism evidence="3 4">
    <name type="scientific">Serinibacter salmoneus</name>
    <dbReference type="NCBI Taxonomy" id="556530"/>
    <lineage>
        <taxon>Bacteria</taxon>
        <taxon>Bacillati</taxon>
        <taxon>Actinomycetota</taxon>
        <taxon>Actinomycetes</taxon>
        <taxon>Micrococcales</taxon>
        <taxon>Beutenbergiaceae</taxon>
        <taxon>Serinibacter</taxon>
    </lineage>
</organism>
<evidence type="ECO:0000256" key="2">
    <source>
        <dbReference type="SAM" id="SignalP"/>
    </source>
</evidence>
<dbReference type="PROSITE" id="PS51257">
    <property type="entry name" value="PROKAR_LIPOPROTEIN"/>
    <property type="match status" value="1"/>
</dbReference>
<dbReference type="AlphaFoldDB" id="A0A2A9D2M5"/>
<keyword evidence="4" id="KW-1185">Reference proteome</keyword>
<evidence type="ECO:0000313" key="4">
    <source>
        <dbReference type="Proteomes" id="UP000224915"/>
    </source>
</evidence>
<proteinExistence type="predicted"/>
<reference evidence="3 4" key="1">
    <citation type="submission" date="2017-10" db="EMBL/GenBank/DDBJ databases">
        <title>Sequencing the genomes of 1000 actinobacteria strains.</title>
        <authorList>
            <person name="Klenk H.-P."/>
        </authorList>
    </citation>
    <scope>NUCLEOTIDE SEQUENCE [LARGE SCALE GENOMIC DNA]</scope>
    <source>
        <strain evidence="3 4">DSM 21801</strain>
    </source>
</reference>
<dbReference type="EMBL" id="PDJD01000001">
    <property type="protein sequence ID" value="PFG20110.1"/>
    <property type="molecule type" value="Genomic_DNA"/>
</dbReference>
<comment type="caution">
    <text evidence="3">The sequence shown here is derived from an EMBL/GenBank/DDBJ whole genome shotgun (WGS) entry which is preliminary data.</text>
</comment>
<accession>A0A2A9D2M5</accession>
<evidence type="ECO:0008006" key="5">
    <source>
        <dbReference type="Google" id="ProtNLM"/>
    </source>
</evidence>
<evidence type="ECO:0000256" key="1">
    <source>
        <dbReference type="SAM" id="MobiDB-lite"/>
    </source>
</evidence>
<feature type="chain" id="PRO_5012427968" description="Lipoprotein" evidence="2">
    <location>
        <begin position="35"/>
        <end position="215"/>
    </location>
</feature>